<evidence type="ECO:0000313" key="2">
    <source>
        <dbReference type="EMBL" id="SPZ88650.1"/>
    </source>
</evidence>
<dbReference type="EMBL" id="UAUU01000009">
    <property type="protein sequence ID" value="SPZ88650.1"/>
    <property type="molecule type" value="Genomic_DNA"/>
</dbReference>
<sequence>MQITVAICTYNGAQYLEEQLYSIMTQQRAPDQVVISDDNSDDTTWSIIMEFQRKYPTIIEAHRQQKNIGLNSNFAFVLSKTTGDYIAICDQDDIWYSNKLEIIEQYITHNPTYNIFHHDENILGKKKNDTIIKERRFWLPYQESGVSIGFVFNRLTGHKVVLSRTLLQYILPIPEEVFYDWWIFVVAAIKGKTKYIDIPLMDYRMHSNSAYFSDVSKQLTHVTAPIKIALNAFSKIDGINELDKNNLTQLIALYENHTAQKFDFKLFLFFLRKRNYLFKDFHTDEKGLVRQLFLVRLCRAFSKW</sequence>
<feature type="domain" description="Glycosyltransferase 2-like" evidence="1">
    <location>
        <begin position="4"/>
        <end position="145"/>
    </location>
</feature>
<dbReference type="Pfam" id="PF00535">
    <property type="entry name" value="Glycos_transf_2"/>
    <property type="match status" value="1"/>
</dbReference>
<accession>A0A2X2LH46</accession>
<evidence type="ECO:0000313" key="3">
    <source>
        <dbReference type="Proteomes" id="UP000251241"/>
    </source>
</evidence>
<dbReference type="SUPFAM" id="SSF53448">
    <property type="entry name" value="Nucleotide-diphospho-sugar transferases"/>
    <property type="match status" value="1"/>
</dbReference>
<dbReference type="PANTHER" id="PTHR22916">
    <property type="entry name" value="GLYCOSYLTRANSFERASE"/>
    <property type="match status" value="1"/>
</dbReference>
<dbReference type="Gene3D" id="3.90.550.10">
    <property type="entry name" value="Spore Coat Polysaccharide Biosynthesis Protein SpsA, Chain A"/>
    <property type="match status" value="1"/>
</dbReference>
<keyword evidence="2" id="KW-0808">Transferase</keyword>
<dbReference type="InterPro" id="IPR001173">
    <property type="entry name" value="Glyco_trans_2-like"/>
</dbReference>
<gene>
    <name evidence="2" type="ORF">NCTC11343_03616</name>
</gene>
<dbReference type="GO" id="GO:0016758">
    <property type="term" value="F:hexosyltransferase activity"/>
    <property type="evidence" value="ECO:0007669"/>
    <property type="project" value="UniProtKB-ARBA"/>
</dbReference>
<proteinExistence type="predicted"/>
<dbReference type="Proteomes" id="UP000251241">
    <property type="component" value="Unassembled WGS sequence"/>
</dbReference>
<protein>
    <submittedName>
        <fullName evidence="2">Putative glycosyl transferase</fullName>
    </submittedName>
</protein>
<dbReference type="PANTHER" id="PTHR22916:SF3">
    <property type="entry name" value="UDP-GLCNAC:BETAGAL BETA-1,3-N-ACETYLGLUCOSAMINYLTRANSFERASE-LIKE PROTEIN 1"/>
    <property type="match status" value="1"/>
</dbReference>
<dbReference type="InterPro" id="IPR029044">
    <property type="entry name" value="Nucleotide-diphossugar_trans"/>
</dbReference>
<dbReference type="AlphaFoldDB" id="A0A2X2LH46"/>
<organism evidence="2 3">
    <name type="scientific">Sphingobacterium multivorum</name>
    <dbReference type="NCBI Taxonomy" id="28454"/>
    <lineage>
        <taxon>Bacteria</taxon>
        <taxon>Pseudomonadati</taxon>
        <taxon>Bacteroidota</taxon>
        <taxon>Sphingobacteriia</taxon>
        <taxon>Sphingobacteriales</taxon>
        <taxon>Sphingobacteriaceae</taxon>
        <taxon>Sphingobacterium</taxon>
    </lineage>
</organism>
<reference evidence="2 3" key="1">
    <citation type="submission" date="2018-06" db="EMBL/GenBank/DDBJ databases">
        <authorList>
            <consortium name="Pathogen Informatics"/>
            <person name="Doyle S."/>
        </authorList>
    </citation>
    <scope>NUCLEOTIDE SEQUENCE [LARGE SCALE GENOMIC DNA]</scope>
    <source>
        <strain evidence="2 3">NCTC11343</strain>
    </source>
</reference>
<evidence type="ECO:0000259" key="1">
    <source>
        <dbReference type="Pfam" id="PF00535"/>
    </source>
</evidence>
<name>A0A2X2LH46_SPHMU</name>